<sequence length="172" mass="19286">MRDEIRIELVIDIPDADNTLHDFYGMKEIAAVVLRYCGISTGAASLVFTDDSTIQSLNMAHRGLDEITDVLSFSNDFEGEYYGSDKERLITDFEEQFVLPPGELFQIGEVLISVPQAGRQAKENGINVEAEIAKLVAHGFLHLLGYDHTEPGERLAMEKMEKEIIQKASRHD</sequence>
<dbReference type="InterPro" id="IPR002036">
    <property type="entry name" value="YbeY"/>
</dbReference>
<comment type="cofactor">
    <cofactor evidence="1">
        <name>Zn(2+)</name>
        <dbReference type="ChEBI" id="CHEBI:29105"/>
    </cofactor>
</comment>
<dbReference type="PANTHER" id="PTHR46986:SF1">
    <property type="entry name" value="ENDORIBONUCLEASE YBEY, CHLOROPLASTIC"/>
    <property type="match status" value="1"/>
</dbReference>
<dbReference type="Pfam" id="PF02130">
    <property type="entry name" value="YbeY"/>
    <property type="match status" value="1"/>
</dbReference>
<evidence type="ECO:0000313" key="8">
    <source>
        <dbReference type="EMBL" id="SVC02354.1"/>
    </source>
</evidence>
<dbReference type="InterPro" id="IPR020549">
    <property type="entry name" value="YbeY_CS"/>
</dbReference>
<proteinExistence type="inferred from homology"/>
<dbReference type="GO" id="GO:0004222">
    <property type="term" value="F:metalloendopeptidase activity"/>
    <property type="evidence" value="ECO:0007669"/>
    <property type="project" value="InterPro"/>
</dbReference>
<evidence type="ECO:0000256" key="1">
    <source>
        <dbReference type="ARBA" id="ARBA00001947"/>
    </source>
</evidence>
<dbReference type="EMBL" id="UINC01069178">
    <property type="protein sequence ID" value="SVC02354.1"/>
    <property type="molecule type" value="Genomic_DNA"/>
</dbReference>
<dbReference type="Gene3D" id="3.40.390.30">
    <property type="entry name" value="Metalloproteases ('zincins'), catalytic domain"/>
    <property type="match status" value="1"/>
</dbReference>
<dbReference type="HAMAP" id="MF_00009">
    <property type="entry name" value="Endoribonucl_YbeY"/>
    <property type="match status" value="1"/>
</dbReference>
<keyword evidence="4" id="KW-0479">Metal-binding</keyword>
<evidence type="ECO:0000256" key="3">
    <source>
        <dbReference type="ARBA" id="ARBA00022722"/>
    </source>
</evidence>
<name>A0A382IRA7_9ZZZZ</name>
<dbReference type="GO" id="GO:0046872">
    <property type="term" value="F:metal ion binding"/>
    <property type="evidence" value="ECO:0007669"/>
    <property type="project" value="UniProtKB-KW"/>
</dbReference>
<gene>
    <name evidence="8" type="ORF">METZ01_LOCUS255208</name>
</gene>
<keyword evidence="3" id="KW-0540">Nuclease</keyword>
<dbReference type="InterPro" id="IPR023091">
    <property type="entry name" value="MetalPrtase_cat_dom_sf_prd"/>
</dbReference>
<evidence type="ECO:0000256" key="2">
    <source>
        <dbReference type="ARBA" id="ARBA00010875"/>
    </source>
</evidence>
<reference evidence="8" key="1">
    <citation type="submission" date="2018-05" db="EMBL/GenBank/DDBJ databases">
        <authorList>
            <person name="Lanie J.A."/>
            <person name="Ng W.-L."/>
            <person name="Kazmierczak K.M."/>
            <person name="Andrzejewski T.M."/>
            <person name="Davidsen T.M."/>
            <person name="Wayne K.J."/>
            <person name="Tettelin H."/>
            <person name="Glass J.I."/>
            <person name="Rusch D."/>
            <person name="Podicherti R."/>
            <person name="Tsui H.-C.T."/>
            <person name="Winkler M.E."/>
        </authorList>
    </citation>
    <scope>NUCLEOTIDE SEQUENCE</scope>
</reference>
<dbReference type="PANTHER" id="PTHR46986">
    <property type="entry name" value="ENDORIBONUCLEASE YBEY, CHLOROPLASTIC"/>
    <property type="match status" value="1"/>
</dbReference>
<evidence type="ECO:0000256" key="7">
    <source>
        <dbReference type="ARBA" id="ARBA00022833"/>
    </source>
</evidence>
<evidence type="ECO:0000256" key="5">
    <source>
        <dbReference type="ARBA" id="ARBA00022759"/>
    </source>
</evidence>
<comment type="similarity">
    <text evidence="2">Belongs to the endoribonuclease YbeY family.</text>
</comment>
<protein>
    <submittedName>
        <fullName evidence="8">Uncharacterized protein</fullName>
    </submittedName>
</protein>
<dbReference type="PROSITE" id="PS01306">
    <property type="entry name" value="UPF0054"/>
    <property type="match status" value="1"/>
</dbReference>
<evidence type="ECO:0000256" key="4">
    <source>
        <dbReference type="ARBA" id="ARBA00022723"/>
    </source>
</evidence>
<keyword evidence="5" id="KW-0255">Endonuclease</keyword>
<keyword evidence="6" id="KW-0378">Hydrolase</keyword>
<evidence type="ECO:0000256" key="6">
    <source>
        <dbReference type="ARBA" id="ARBA00022801"/>
    </source>
</evidence>
<organism evidence="8">
    <name type="scientific">marine metagenome</name>
    <dbReference type="NCBI Taxonomy" id="408172"/>
    <lineage>
        <taxon>unclassified sequences</taxon>
        <taxon>metagenomes</taxon>
        <taxon>ecological metagenomes</taxon>
    </lineage>
</organism>
<dbReference type="GO" id="GO:0006364">
    <property type="term" value="P:rRNA processing"/>
    <property type="evidence" value="ECO:0007669"/>
    <property type="project" value="InterPro"/>
</dbReference>
<dbReference type="NCBIfam" id="TIGR00043">
    <property type="entry name" value="rRNA maturation RNase YbeY"/>
    <property type="match status" value="1"/>
</dbReference>
<keyword evidence="7" id="KW-0862">Zinc</keyword>
<dbReference type="SUPFAM" id="SSF55486">
    <property type="entry name" value="Metalloproteases ('zincins'), catalytic domain"/>
    <property type="match status" value="1"/>
</dbReference>
<accession>A0A382IRA7</accession>
<dbReference type="GO" id="GO:0004519">
    <property type="term" value="F:endonuclease activity"/>
    <property type="evidence" value="ECO:0007669"/>
    <property type="project" value="UniProtKB-KW"/>
</dbReference>
<dbReference type="AlphaFoldDB" id="A0A382IRA7"/>